<sequence length="164" mass="18165">MSKVKGKEEGKLRRIRKCVVRMLTKLRDSYMQGMAECSGKFDYGAAMACPTVPVANIPRSYSVSSTKSNNYENEDFRELVRAASTKSLRGKVEADLLSKQRNSPLMAGGGVPNNMPRSCSVGFGPIGRIDEDSPCEFQGDFKVKTDLYPRSRSYATSKRSINAF</sequence>
<accession>A0A6P4A7L7</accession>
<dbReference type="PANTHER" id="PTHR33526:SF4">
    <property type="entry name" value="OS07G0123800 PROTEIN"/>
    <property type="match status" value="1"/>
</dbReference>
<protein>
    <submittedName>
        <fullName evidence="3">Uncharacterized protein LOC107425023</fullName>
    </submittedName>
    <submittedName>
        <fullName evidence="2">uncharacterized protein LOC107424922</fullName>
    </submittedName>
</protein>
<organism evidence="2">
    <name type="scientific">Ziziphus jujuba</name>
    <name type="common">Chinese jujube</name>
    <name type="synonym">Ziziphus sativa</name>
    <dbReference type="NCBI Taxonomy" id="326968"/>
    <lineage>
        <taxon>Eukaryota</taxon>
        <taxon>Viridiplantae</taxon>
        <taxon>Streptophyta</taxon>
        <taxon>Embryophyta</taxon>
        <taxon>Tracheophyta</taxon>
        <taxon>Spermatophyta</taxon>
        <taxon>Magnoliopsida</taxon>
        <taxon>eudicotyledons</taxon>
        <taxon>Gunneridae</taxon>
        <taxon>Pentapetalae</taxon>
        <taxon>rosids</taxon>
        <taxon>fabids</taxon>
        <taxon>Rosales</taxon>
        <taxon>Rhamnaceae</taxon>
        <taxon>Paliureae</taxon>
        <taxon>Ziziphus</taxon>
    </lineage>
</organism>
<dbReference type="PANTHER" id="PTHR33526">
    <property type="entry name" value="OS07G0123800 PROTEIN"/>
    <property type="match status" value="1"/>
</dbReference>
<name>A0A6P4A7L7_ZIZJJ</name>
<dbReference type="InterPro" id="IPR016972">
    <property type="entry name" value="UCP031279"/>
</dbReference>
<proteinExistence type="predicted"/>
<evidence type="ECO:0000313" key="1">
    <source>
        <dbReference type="Proteomes" id="UP001652623"/>
    </source>
</evidence>
<dbReference type="PIRSF" id="PIRSF031279">
    <property type="entry name" value="UCP031279"/>
    <property type="match status" value="1"/>
</dbReference>
<dbReference type="GeneID" id="107425023"/>
<dbReference type="RefSeq" id="XP_015890300.1">
    <property type="nucleotide sequence ID" value="XM_016034814.2"/>
</dbReference>
<dbReference type="Proteomes" id="UP001652623">
    <property type="component" value="Chromosome 7"/>
</dbReference>
<gene>
    <name evidence="2" type="primary">LOC107424922</name>
    <name evidence="3" type="synonym">LOC107425023</name>
</gene>
<evidence type="ECO:0000313" key="3">
    <source>
        <dbReference type="RefSeq" id="XP_015890437.1"/>
    </source>
</evidence>
<dbReference type="RefSeq" id="XP_015890437.1">
    <property type="nucleotide sequence ID" value="XM_016034951.2"/>
</dbReference>
<dbReference type="AlphaFoldDB" id="A0A6P4A7L7"/>
<reference evidence="2" key="1">
    <citation type="submission" date="2022-04" db="UniProtKB">
        <authorList>
            <consortium name="RefSeq"/>
        </authorList>
    </citation>
    <scope>IDENTIFICATION</scope>
    <source>
        <tissue evidence="2 3">In vitro plantlets</tissue>
    </source>
</reference>
<keyword evidence="1" id="KW-1185">Reference proteome</keyword>
<evidence type="ECO:0000313" key="2">
    <source>
        <dbReference type="RefSeq" id="XP_015890300.1"/>
    </source>
</evidence>
<dbReference type="KEGG" id="zju:107425023"/>